<name>A0ABS4G102_9CLOT</name>
<feature type="domain" description="CHAT" evidence="1">
    <location>
        <begin position="87"/>
        <end position="345"/>
    </location>
</feature>
<dbReference type="EMBL" id="JAGGKC010000004">
    <property type="protein sequence ID" value="MBP1918223.1"/>
    <property type="molecule type" value="Genomic_DNA"/>
</dbReference>
<proteinExistence type="predicted"/>
<reference evidence="2 3" key="1">
    <citation type="submission" date="2021-03" db="EMBL/GenBank/DDBJ databases">
        <title>Genomic Encyclopedia of Type Strains, Phase IV (KMG-IV): sequencing the most valuable type-strain genomes for metagenomic binning, comparative biology and taxonomic classification.</title>
        <authorList>
            <person name="Goeker M."/>
        </authorList>
    </citation>
    <scope>NUCLEOTIDE SEQUENCE [LARGE SCALE GENOMIC DNA]</scope>
    <source>
        <strain evidence="2 3">DSM 6139</strain>
    </source>
</reference>
<evidence type="ECO:0000313" key="3">
    <source>
        <dbReference type="Proteomes" id="UP001519271"/>
    </source>
</evidence>
<dbReference type="Pfam" id="PF12770">
    <property type="entry name" value="CHAT"/>
    <property type="match status" value="1"/>
</dbReference>
<dbReference type="Gene3D" id="3.40.50.1460">
    <property type="match status" value="1"/>
</dbReference>
<accession>A0ABS4G102</accession>
<organism evidence="2 3">
    <name type="scientific">Youngiibacter multivorans</name>
    <dbReference type="NCBI Taxonomy" id="937251"/>
    <lineage>
        <taxon>Bacteria</taxon>
        <taxon>Bacillati</taxon>
        <taxon>Bacillota</taxon>
        <taxon>Clostridia</taxon>
        <taxon>Eubacteriales</taxon>
        <taxon>Clostridiaceae</taxon>
        <taxon>Youngiibacter</taxon>
    </lineage>
</organism>
<dbReference type="Proteomes" id="UP001519271">
    <property type="component" value="Unassembled WGS sequence"/>
</dbReference>
<dbReference type="RefSeq" id="WP_209458466.1">
    <property type="nucleotide sequence ID" value="NZ_JAGGKC010000004.1"/>
</dbReference>
<dbReference type="InterPro" id="IPR024983">
    <property type="entry name" value="CHAT_dom"/>
</dbReference>
<evidence type="ECO:0000313" key="2">
    <source>
        <dbReference type="EMBL" id="MBP1918223.1"/>
    </source>
</evidence>
<sequence length="380" mass="42302">MIGGYRENMPCVVHISIARFDSRLPEAGEPLNFLVSIHVEGTGITWQQNITVDTSTEKELQEMTQDLYLWSCNQKLTRETARDCSLKLGAKLYDTFIGTVGDKILAGLKITAILLNIDETIQNLPWELMGKNGVHLSQALPFGRLVTTRELLRPNRDPLREDKIVRILAVVDTTQDLISGKHELKALQALEERRDGYQIKVDVLCGENATVAEFERLVTPGTYDILHFSGHGSFDRQSPETSGLQFYDGILEADQILDINWKSPPYFVFSSACESGRSSGGIRLISNERHSNGLAAAFISAGVSGYAGYFWQVSDTGAGVFAQIFYKYLFEEENLGKAFLEARKRTSWELDEVGDLAAYGAVLFGDAATSERLDLVRMGR</sequence>
<comment type="caution">
    <text evidence="2">The sequence shown here is derived from an EMBL/GenBank/DDBJ whole genome shotgun (WGS) entry which is preliminary data.</text>
</comment>
<protein>
    <submittedName>
        <fullName evidence="2">CHAT domain-containing protein</fullName>
    </submittedName>
</protein>
<keyword evidence="3" id="KW-1185">Reference proteome</keyword>
<evidence type="ECO:0000259" key="1">
    <source>
        <dbReference type="Pfam" id="PF12770"/>
    </source>
</evidence>
<gene>
    <name evidence="2" type="ORF">J2Z34_000695</name>
</gene>